<proteinExistence type="predicted"/>
<evidence type="ECO:0000313" key="5">
    <source>
        <dbReference type="EMBL" id="MBI1682876.1"/>
    </source>
</evidence>
<dbReference type="InterPro" id="IPR036188">
    <property type="entry name" value="FAD/NAD-bd_sf"/>
</dbReference>
<dbReference type="SUPFAM" id="SSF46977">
    <property type="entry name" value="Succinate dehydrogenase/fumarate reductase flavoprotein C-terminal domain"/>
    <property type="match status" value="1"/>
</dbReference>
<dbReference type="EMBL" id="JADWOX010000002">
    <property type="protein sequence ID" value="MBI1682876.1"/>
    <property type="molecule type" value="Genomic_DNA"/>
</dbReference>
<evidence type="ECO:0000259" key="4">
    <source>
        <dbReference type="Pfam" id="PF02910"/>
    </source>
</evidence>
<name>A0ABS0SUE0_9CAUL</name>
<dbReference type="Pfam" id="PF02910">
    <property type="entry name" value="Succ_DH_flav_C"/>
    <property type="match status" value="1"/>
</dbReference>
<sequence length="530" mass="56267">MSGLDLSTEVLVIGGGMAAAWAAIAAAQQGASVTLVDKGFVGTSGVTATAGPGHWWVPPDPKQRQATIEKRYPSSYGLAEKAWMERVIDVTWRTLPQLAPYYAFGKDGDGNTYYPGVRGPEYLRALRAYALDSGVRVLDHHPALELLLHQDGSVAGAAGYARLDRRAWTIRAGAVILATGGCAFRSGLIGSHTNTGDGHLMAAEAGAELSGMEFSSIYTLSPAWCSTRTLPYTASRFFDAAGEELDIPPALADRDHHRALAKAMLEGPVFADLSEAPPALRPILHRIQPATVAPFQRKGVRLFDERFEVKLFGEGTIRGTGGLRIVDEDCQTTVRGLFAAGDTATRELIVGASSGGGSPNSAWALTSGQIAGIAGARLAKADGVRAGERATPAGRAGLRPAGAIAPVDERAAIQTVRDEMLSYDKALWRRRETLQASLVRLDDAWNDVATHRQAEGLDQVAARETAALVASARWSTRAALDRNETRGLHARADAPDLSPDGGKRLLVGGLDEVWTRPEADKPQTAVEVAA</sequence>
<keyword evidence="6" id="KW-1185">Reference proteome</keyword>
<evidence type="ECO:0000313" key="6">
    <source>
        <dbReference type="Proteomes" id="UP000639859"/>
    </source>
</evidence>
<keyword evidence="2" id="KW-0560">Oxidoreductase</keyword>
<dbReference type="Pfam" id="PF00890">
    <property type="entry name" value="FAD_binding_2"/>
    <property type="match status" value="2"/>
</dbReference>
<comment type="caution">
    <text evidence="5">The sequence shown here is derived from an EMBL/GenBank/DDBJ whole genome shotgun (WGS) entry which is preliminary data.</text>
</comment>
<dbReference type="PANTHER" id="PTHR11632:SF51">
    <property type="entry name" value="SUCCINATE DEHYDROGENASE [UBIQUINONE] FLAVOPROTEIN SUBUNIT, MITOCHONDRIAL"/>
    <property type="match status" value="1"/>
</dbReference>
<dbReference type="InterPro" id="IPR015939">
    <property type="entry name" value="Fum_Rdtase/Succ_DH_flav-like_C"/>
</dbReference>
<accession>A0ABS0SUE0</accession>
<feature type="domain" description="FAD-dependent oxidoreductase 2 FAD-binding" evidence="3">
    <location>
        <begin position="117"/>
        <end position="357"/>
    </location>
</feature>
<dbReference type="PANTHER" id="PTHR11632">
    <property type="entry name" value="SUCCINATE DEHYDROGENASE 2 FLAVOPROTEIN SUBUNIT"/>
    <property type="match status" value="1"/>
</dbReference>
<dbReference type="Gene3D" id="3.50.50.60">
    <property type="entry name" value="FAD/NAD(P)-binding domain"/>
    <property type="match status" value="1"/>
</dbReference>
<dbReference type="PRINTS" id="PR00368">
    <property type="entry name" value="FADPNR"/>
</dbReference>
<dbReference type="InterPro" id="IPR003953">
    <property type="entry name" value="FAD-dep_OxRdtase_2_FAD-bd"/>
</dbReference>
<dbReference type="PRINTS" id="PR00411">
    <property type="entry name" value="PNDRDTASEI"/>
</dbReference>
<evidence type="ECO:0000256" key="2">
    <source>
        <dbReference type="ARBA" id="ARBA00023002"/>
    </source>
</evidence>
<feature type="domain" description="FAD-dependent oxidoreductase 2 FAD-binding" evidence="3">
    <location>
        <begin position="10"/>
        <end position="80"/>
    </location>
</feature>
<keyword evidence="1" id="KW-0285">Flavoprotein</keyword>
<reference evidence="5 6" key="1">
    <citation type="submission" date="2020-11" db="EMBL/GenBank/DDBJ databases">
        <title>genome sequence of strain KACC 18849.</title>
        <authorList>
            <person name="Gao J."/>
            <person name="Zhang X."/>
        </authorList>
    </citation>
    <scope>NUCLEOTIDE SEQUENCE [LARGE SCALE GENOMIC DNA]</scope>
    <source>
        <strain evidence="5 6">KACC 18849</strain>
    </source>
</reference>
<dbReference type="InterPro" id="IPR037099">
    <property type="entry name" value="Fum_R/Succ_DH_flav-like_C_sf"/>
</dbReference>
<dbReference type="Gene3D" id="1.20.58.100">
    <property type="entry name" value="Fumarate reductase/succinate dehydrogenase flavoprotein-like, C-terminal domain"/>
    <property type="match status" value="1"/>
</dbReference>
<organism evidence="5 6">
    <name type="scientific">Caulobacter hibisci</name>
    <dbReference type="NCBI Taxonomy" id="2035993"/>
    <lineage>
        <taxon>Bacteria</taxon>
        <taxon>Pseudomonadati</taxon>
        <taxon>Pseudomonadota</taxon>
        <taxon>Alphaproteobacteria</taxon>
        <taxon>Caulobacterales</taxon>
        <taxon>Caulobacteraceae</taxon>
        <taxon>Caulobacter</taxon>
    </lineage>
</organism>
<dbReference type="Proteomes" id="UP000639859">
    <property type="component" value="Unassembled WGS sequence"/>
</dbReference>
<protein>
    <submittedName>
        <fullName evidence="5">FAD-binding protein</fullName>
    </submittedName>
</protein>
<evidence type="ECO:0000256" key="1">
    <source>
        <dbReference type="ARBA" id="ARBA00022630"/>
    </source>
</evidence>
<dbReference type="SUPFAM" id="SSF51905">
    <property type="entry name" value="FAD/NAD(P)-binding domain"/>
    <property type="match status" value="1"/>
</dbReference>
<evidence type="ECO:0000259" key="3">
    <source>
        <dbReference type="Pfam" id="PF00890"/>
    </source>
</evidence>
<gene>
    <name evidence="5" type="ORF">I4Q42_04250</name>
</gene>
<feature type="domain" description="Fumarate reductase/succinate dehydrogenase flavoprotein-like C-terminal" evidence="4">
    <location>
        <begin position="429"/>
        <end position="496"/>
    </location>
</feature>
<dbReference type="InterPro" id="IPR030664">
    <property type="entry name" value="SdhA/FrdA/AprA"/>
</dbReference>
<dbReference type="RefSeq" id="WP_198574820.1">
    <property type="nucleotide sequence ID" value="NZ_JADWOX010000002.1"/>
</dbReference>